<dbReference type="InterPro" id="IPR036291">
    <property type="entry name" value="NAD(P)-bd_dom_sf"/>
</dbReference>
<dbReference type="CDD" id="cd05374">
    <property type="entry name" value="17beta-HSD-like_SDR_c"/>
    <property type="match status" value="1"/>
</dbReference>
<dbReference type="EMBL" id="DMBR01000005">
    <property type="protein sequence ID" value="HAE92930.1"/>
    <property type="molecule type" value="Genomic_DNA"/>
</dbReference>
<organism evidence="4 5">
    <name type="scientific">Hyphomonas atlantica</name>
    <dbReference type="NCBI Taxonomy" id="1280948"/>
    <lineage>
        <taxon>Bacteria</taxon>
        <taxon>Pseudomonadati</taxon>
        <taxon>Pseudomonadota</taxon>
        <taxon>Alphaproteobacteria</taxon>
        <taxon>Hyphomonadales</taxon>
        <taxon>Hyphomonadaceae</taxon>
        <taxon>Hyphomonas</taxon>
    </lineage>
</organism>
<dbReference type="Proteomes" id="UP000024547">
    <property type="component" value="Unassembled WGS sequence"/>
</dbReference>
<dbReference type="STRING" id="1280948.HY36_02035"/>
<dbReference type="InterPro" id="IPR057326">
    <property type="entry name" value="KR_dom"/>
</dbReference>
<dbReference type="eggNOG" id="COG1028">
    <property type="taxonomic scope" value="Bacteria"/>
</dbReference>
<evidence type="ECO:0000313" key="6">
    <source>
        <dbReference type="Proteomes" id="UP000259173"/>
    </source>
</evidence>
<evidence type="ECO:0000313" key="3">
    <source>
        <dbReference type="EMBL" id="HAE92930.1"/>
    </source>
</evidence>
<dbReference type="PROSITE" id="PS00061">
    <property type="entry name" value="ADH_SHORT"/>
    <property type="match status" value="1"/>
</dbReference>
<dbReference type="AlphaFoldDB" id="A0A059EC56"/>
<evidence type="ECO:0000313" key="4">
    <source>
        <dbReference type="EMBL" id="KCZ65185.1"/>
    </source>
</evidence>
<comment type="similarity">
    <text evidence="1">Belongs to the short-chain dehydrogenases/reductases (SDR) family.</text>
</comment>
<dbReference type="Pfam" id="PF00106">
    <property type="entry name" value="adh_short"/>
    <property type="match status" value="1"/>
</dbReference>
<dbReference type="GO" id="GO:0016491">
    <property type="term" value="F:oxidoreductase activity"/>
    <property type="evidence" value="ECO:0007669"/>
    <property type="project" value="TreeGrafter"/>
</dbReference>
<dbReference type="EMBL" id="AWFH01000001">
    <property type="protein sequence ID" value="KCZ65185.1"/>
    <property type="molecule type" value="Genomic_DNA"/>
</dbReference>
<dbReference type="SUPFAM" id="SSF51735">
    <property type="entry name" value="NAD(P)-binding Rossmann-fold domains"/>
    <property type="match status" value="1"/>
</dbReference>
<evidence type="ECO:0000259" key="2">
    <source>
        <dbReference type="SMART" id="SM00822"/>
    </source>
</evidence>
<comment type="caution">
    <text evidence="4">The sequence shown here is derived from an EMBL/GenBank/DDBJ whole genome shotgun (WGS) entry which is preliminary data.</text>
</comment>
<dbReference type="Gene3D" id="3.40.50.720">
    <property type="entry name" value="NAD(P)-binding Rossmann-like Domain"/>
    <property type="match status" value="1"/>
</dbReference>
<dbReference type="PRINTS" id="PR00080">
    <property type="entry name" value="SDRFAMILY"/>
</dbReference>
<dbReference type="InterPro" id="IPR002347">
    <property type="entry name" value="SDR_fam"/>
</dbReference>
<reference evidence="3 6" key="2">
    <citation type="journal article" date="2018" name="Nat. Biotechnol.">
        <title>A standardized bacterial taxonomy based on genome phylogeny substantially revises the tree of life.</title>
        <authorList>
            <person name="Parks D.H."/>
            <person name="Chuvochina M."/>
            <person name="Waite D.W."/>
            <person name="Rinke C."/>
            <person name="Skarshewski A."/>
            <person name="Chaumeil P.A."/>
            <person name="Hugenholtz P."/>
        </authorList>
    </citation>
    <scope>NUCLEOTIDE SEQUENCE [LARGE SCALE GENOMIC DNA]</scope>
    <source>
        <strain evidence="3">UBA8557</strain>
    </source>
</reference>
<feature type="domain" description="Ketoreductase" evidence="2">
    <location>
        <begin position="2"/>
        <end position="182"/>
    </location>
</feature>
<dbReference type="SMART" id="SM00822">
    <property type="entry name" value="PKS_KR"/>
    <property type="match status" value="1"/>
</dbReference>
<proteinExistence type="inferred from homology"/>
<dbReference type="PATRIC" id="fig|1280948.3.peg.400"/>
<dbReference type="GO" id="GO:0008202">
    <property type="term" value="P:steroid metabolic process"/>
    <property type="evidence" value="ECO:0007669"/>
    <property type="project" value="TreeGrafter"/>
</dbReference>
<dbReference type="PANTHER" id="PTHR43313">
    <property type="entry name" value="SHORT-CHAIN DEHYDROGENASE/REDUCTASE FAMILY 9C"/>
    <property type="match status" value="1"/>
</dbReference>
<evidence type="ECO:0000313" key="5">
    <source>
        <dbReference type="Proteomes" id="UP000024547"/>
    </source>
</evidence>
<evidence type="ECO:0000256" key="1">
    <source>
        <dbReference type="RuleBase" id="RU000363"/>
    </source>
</evidence>
<dbReference type="Proteomes" id="UP000259173">
    <property type="component" value="Unassembled WGS sequence"/>
</dbReference>
<name>A0A059EC56_9PROT</name>
<dbReference type="RefSeq" id="WP_035547500.1">
    <property type="nucleotide sequence ID" value="NZ_AWFH01000001.1"/>
</dbReference>
<dbReference type="OrthoDB" id="9793825at2"/>
<accession>A0A059EC56</accession>
<dbReference type="PRINTS" id="PR00081">
    <property type="entry name" value="GDHRDH"/>
</dbReference>
<dbReference type="PANTHER" id="PTHR43313:SF1">
    <property type="entry name" value="3BETA-HYDROXYSTEROID DEHYDROGENASE DHS-16"/>
    <property type="match status" value="1"/>
</dbReference>
<reference evidence="4 5" key="1">
    <citation type="journal article" date="2014" name="Antonie Van Leeuwenhoek">
        <title>Hyphomonas beringensis sp. nov. and Hyphomonas chukchiensis sp. nov., isolated from surface seawater of the Bering Sea and Chukchi Sea.</title>
        <authorList>
            <person name="Li C."/>
            <person name="Lai Q."/>
            <person name="Li G."/>
            <person name="Dong C."/>
            <person name="Wang J."/>
            <person name="Liao Y."/>
            <person name="Shao Z."/>
        </authorList>
    </citation>
    <scope>NUCLEOTIDE SEQUENCE [LARGE SCALE GENOMIC DNA]</scope>
    <source>
        <strain evidence="4 5">22II1-22F38</strain>
    </source>
</reference>
<sequence>MKTVVITGASTGIGAAAALYLAKHGWCVFAGVRKQADADALSARSEGDIRPLILDVTKQDQVDAAVETVSEFLKGQTLTGLVNNAGIANMGPLAIQPLDEFKAHFEVNVFGLLRASQAFAPLLGMDEARTGAPGRIINITSVGGRVSAPFLGAYTATKHAVEAMTDSLRRELVIFGIDAIAIGPGSVKTPIWDKAEEANSDGPYSGSAWSEALEKFEQVMLKGGRDGLPPEQIAKVIEIALDDATPRARYAPVPNKLTNWYIPNLLPKRMLDGVFWKRFGLSKPDK</sequence>
<keyword evidence="5" id="KW-1185">Reference proteome</keyword>
<gene>
    <name evidence="3" type="ORF">DCG65_00095</name>
    <name evidence="4" type="ORF">HY36_02035</name>
</gene>
<protein>
    <submittedName>
        <fullName evidence="3">SDR family NAD(P)-dependent oxidoreductase</fullName>
    </submittedName>
</protein>
<dbReference type="InterPro" id="IPR020904">
    <property type="entry name" value="Sc_DH/Rdtase_CS"/>
</dbReference>